<dbReference type="AlphaFoldDB" id="A0A162KRV1"/>
<sequence>MVEIDHALGLALDWLNHAVAADGCWPSQRVPGPPDDPVGSAIDERTPFVAAVGLLALGGLADPDQAESAALIDRSRGFLVRTMRAPGVWAYLEGFVPDCDDTACASMALSGAHPWIASGRNRALGFAARVPDGRFRTWMAGPRADLDVDAVVNANMIGWLGDAVECRAAADFVIAACSGSAREALVFYDHPIDLAQAVARAVRRGTDSLRPALRDVSRMAAQVLEDDGAPPLRLAQALDVADALDMLPLPVRDRAIALLVREVVTHGYCRSDTIYLGVTPPAPPGCHYRSDALATALTLGALARARRRGDGI</sequence>
<dbReference type="EMBL" id="LPZR01000164">
    <property type="protein sequence ID" value="KYO51958.1"/>
    <property type="molecule type" value="Genomic_DNA"/>
</dbReference>
<gene>
    <name evidence="1" type="ORF">AUP44_07055</name>
</gene>
<name>A0A162KRV1_9PROT</name>
<evidence type="ECO:0000313" key="1">
    <source>
        <dbReference type="EMBL" id="KYO51958.1"/>
    </source>
</evidence>
<dbReference type="SUPFAM" id="SSF48239">
    <property type="entry name" value="Terpenoid cyclases/Protein prenyltransferases"/>
    <property type="match status" value="1"/>
</dbReference>
<protein>
    <submittedName>
        <fullName evidence="1">Uncharacterized protein</fullName>
    </submittedName>
</protein>
<dbReference type="InterPro" id="IPR008930">
    <property type="entry name" value="Terpenoid_cyclase/PrenylTrfase"/>
</dbReference>
<proteinExistence type="predicted"/>
<accession>A0A162KRV1</accession>
<dbReference type="Proteomes" id="UP000075787">
    <property type="component" value="Unassembled WGS sequence"/>
</dbReference>
<dbReference type="GeneID" id="97241736"/>
<comment type="caution">
    <text evidence="1">The sequence shown here is derived from an EMBL/GenBank/DDBJ whole genome shotgun (WGS) entry which is preliminary data.</text>
</comment>
<reference evidence="1 2" key="1">
    <citation type="submission" date="2015-12" db="EMBL/GenBank/DDBJ databases">
        <title>Genome sequence of Tistrella mobilis MCCC 1A02139.</title>
        <authorList>
            <person name="Lu L."/>
            <person name="Lai Q."/>
            <person name="Shao Z."/>
            <person name="Qian P."/>
        </authorList>
    </citation>
    <scope>NUCLEOTIDE SEQUENCE [LARGE SCALE GENOMIC DNA]</scope>
    <source>
        <strain evidence="1 2">MCCC 1A02139</strain>
    </source>
</reference>
<dbReference type="RefSeq" id="WP_062765158.1">
    <property type="nucleotide sequence ID" value="NZ_CP121045.1"/>
</dbReference>
<organism evidence="1 2">
    <name type="scientific">Tistrella mobilis</name>
    <dbReference type="NCBI Taxonomy" id="171437"/>
    <lineage>
        <taxon>Bacteria</taxon>
        <taxon>Pseudomonadati</taxon>
        <taxon>Pseudomonadota</taxon>
        <taxon>Alphaproteobacteria</taxon>
        <taxon>Geminicoccales</taxon>
        <taxon>Geminicoccaceae</taxon>
        <taxon>Tistrella</taxon>
    </lineage>
</organism>
<evidence type="ECO:0000313" key="2">
    <source>
        <dbReference type="Proteomes" id="UP000075787"/>
    </source>
</evidence>